<dbReference type="AlphaFoldDB" id="A0AAW1S6A4"/>
<dbReference type="CDD" id="cd02440">
    <property type="entry name" value="AdoMet_MTases"/>
    <property type="match status" value="1"/>
</dbReference>
<evidence type="ECO:0000313" key="3">
    <source>
        <dbReference type="Proteomes" id="UP001438707"/>
    </source>
</evidence>
<dbReference type="GO" id="GO:0008757">
    <property type="term" value="F:S-adenosylmethionine-dependent methyltransferase activity"/>
    <property type="evidence" value="ECO:0007669"/>
    <property type="project" value="InterPro"/>
</dbReference>
<evidence type="ECO:0000259" key="1">
    <source>
        <dbReference type="Pfam" id="PF08241"/>
    </source>
</evidence>
<dbReference type="PANTHER" id="PTHR42912:SF96">
    <property type="entry name" value="METHYLTRANSFERASE DOMAIN-CONTAINING PROTEIN"/>
    <property type="match status" value="1"/>
</dbReference>
<proteinExistence type="predicted"/>
<dbReference type="InterPro" id="IPR029063">
    <property type="entry name" value="SAM-dependent_MTases_sf"/>
</dbReference>
<dbReference type="SUPFAM" id="SSF53335">
    <property type="entry name" value="S-adenosyl-L-methionine-dependent methyltransferases"/>
    <property type="match status" value="1"/>
</dbReference>
<name>A0AAW1S6A4_9CHLO</name>
<sequence length="260" mass="27992">MPSGLGLCQRSVCSPSSPAFLSRSQAVRSLLLGGAVLTQFPVPVAAAERPPRPLQQAYDSYSDSYDELDDGPIAQLLGLPQLRKQLLRQAHGQVLEVGVGTGLNLPLYNWAHVQHLTALDLSPGMLSQAQQRARASSLQPNISFEQGDVTQLPFPEGSFDCLVDTFSLCVFERPQAALNEMARVLKSGGQLLLLEHTISSSPLLSWYQDFTADAVTRTSKGCVWNQRVLGMVRQAGLSVESAIPAVAGSIISLRAVNRAV</sequence>
<organism evidence="2 3">
    <name type="scientific">Apatococcus lobatus</name>
    <dbReference type="NCBI Taxonomy" id="904363"/>
    <lineage>
        <taxon>Eukaryota</taxon>
        <taxon>Viridiplantae</taxon>
        <taxon>Chlorophyta</taxon>
        <taxon>core chlorophytes</taxon>
        <taxon>Trebouxiophyceae</taxon>
        <taxon>Chlorellales</taxon>
        <taxon>Chlorellaceae</taxon>
        <taxon>Apatococcus</taxon>
    </lineage>
</organism>
<dbReference type="PANTHER" id="PTHR42912">
    <property type="entry name" value="METHYLTRANSFERASE"/>
    <property type="match status" value="1"/>
</dbReference>
<evidence type="ECO:0000313" key="2">
    <source>
        <dbReference type="EMBL" id="KAK9841417.1"/>
    </source>
</evidence>
<dbReference type="Gene3D" id="3.40.50.150">
    <property type="entry name" value="Vaccinia Virus protein VP39"/>
    <property type="match status" value="1"/>
</dbReference>
<reference evidence="2 3" key="1">
    <citation type="journal article" date="2024" name="Nat. Commun.">
        <title>Phylogenomics reveals the evolutionary origins of lichenization in chlorophyte algae.</title>
        <authorList>
            <person name="Puginier C."/>
            <person name="Libourel C."/>
            <person name="Otte J."/>
            <person name="Skaloud P."/>
            <person name="Haon M."/>
            <person name="Grisel S."/>
            <person name="Petersen M."/>
            <person name="Berrin J.G."/>
            <person name="Delaux P.M."/>
            <person name="Dal Grande F."/>
            <person name="Keller J."/>
        </authorList>
    </citation>
    <scope>NUCLEOTIDE SEQUENCE [LARGE SCALE GENOMIC DNA]</scope>
    <source>
        <strain evidence="2 3">SAG 2145</strain>
    </source>
</reference>
<dbReference type="Proteomes" id="UP001438707">
    <property type="component" value="Unassembled WGS sequence"/>
</dbReference>
<accession>A0AAW1S6A4</accession>
<dbReference type="InterPro" id="IPR050508">
    <property type="entry name" value="Methyltransf_Superfamily"/>
</dbReference>
<gene>
    <name evidence="2" type="ORF">WJX74_005337</name>
</gene>
<protein>
    <recommendedName>
        <fullName evidence="1">Methyltransferase type 11 domain-containing protein</fullName>
    </recommendedName>
</protein>
<dbReference type="Pfam" id="PF08241">
    <property type="entry name" value="Methyltransf_11"/>
    <property type="match status" value="1"/>
</dbReference>
<comment type="caution">
    <text evidence="2">The sequence shown here is derived from an EMBL/GenBank/DDBJ whole genome shotgun (WGS) entry which is preliminary data.</text>
</comment>
<keyword evidence="3" id="KW-1185">Reference proteome</keyword>
<dbReference type="EMBL" id="JALJOS010000003">
    <property type="protein sequence ID" value="KAK9841417.1"/>
    <property type="molecule type" value="Genomic_DNA"/>
</dbReference>
<feature type="domain" description="Methyltransferase type 11" evidence="1">
    <location>
        <begin position="95"/>
        <end position="192"/>
    </location>
</feature>
<dbReference type="InterPro" id="IPR013216">
    <property type="entry name" value="Methyltransf_11"/>
</dbReference>